<evidence type="ECO:0000259" key="1">
    <source>
        <dbReference type="PROSITE" id="PS50222"/>
    </source>
</evidence>
<dbReference type="PROSITE" id="PS50222">
    <property type="entry name" value="EF_HAND_2"/>
    <property type="match status" value="1"/>
</dbReference>
<dbReference type="GO" id="GO:0005509">
    <property type="term" value="F:calcium ion binding"/>
    <property type="evidence" value="ECO:0007669"/>
    <property type="project" value="InterPro"/>
</dbReference>
<dbReference type="KEGG" id="pact:CA264_21155"/>
<dbReference type="EMBL" id="CP021236">
    <property type="protein sequence ID" value="ARS38059.1"/>
    <property type="molecule type" value="Genomic_DNA"/>
</dbReference>
<name>A0A1X9YYV9_9BACT</name>
<keyword evidence="3" id="KW-1185">Reference proteome</keyword>
<gene>
    <name evidence="2" type="ORF">CA264_21155</name>
</gene>
<dbReference type="Gene3D" id="1.10.238.10">
    <property type="entry name" value="EF-hand"/>
    <property type="match status" value="2"/>
</dbReference>
<dbReference type="Proteomes" id="UP000266292">
    <property type="component" value="Plasmid unnamed"/>
</dbReference>
<dbReference type="PROSITE" id="PS00018">
    <property type="entry name" value="EF_HAND_1"/>
    <property type="match status" value="1"/>
</dbReference>
<dbReference type="InterPro" id="IPR018247">
    <property type="entry name" value="EF_Hand_1_Ca_BS"/>
</dbReference>
<evidence type="ECO:0000313" key="3">
    <source>
        <dbReference type="Proteomes" id="UP000266292"/>
    </source>
</evidence>
<dbReference type="InterPro" id="IPR011992">
    <property type="entry name" value="EF-hand-dom_pair"/>
</dbReference>
<accession>A0A1X9YYV9</accession>
<organism evidence="2 3">
    <name type="scientific">Pontibacter actiniarum</name>
    <dbReference type="NCBI Taxonomy" id="323450"/>
    <lineage>
        <taxon>Bacteria</taxon>
        <taxon>Pseudomonadati</taxon>
        <taxon>Bacteroidota</taxon>
        <taxon>Cytophagia</taxon>
        <taxon>Cytophagales</taxon>
        <taxon>Hymenobacteraceae</taxon>
        <taxon>Pontibacter</taxon>
    </lineage>
</organism>
<evidence type="ECO:0000313" key="2">
    <source>
        <dbReference type="EMBL" id="ARS38059.1"/>
    </source>
</evidence>
<geneLocation type="plasmid" evidence="2 3">
    <name>unnamed</name>
</geneLocation>
<dbReference type="OrthoDB" id="982967at2"/>
<proteinExistence type="predicted"/>
<dbReference type="PROSITE" id="PS51257">
    <property type="entry name" value="PROKAR_LIPOPROTEIN"/>
    <property type="match status" value="1"/>
</dbReference>
<dbReference type="InterPro" id="IPR002048">
    <property type="entry name" value="EF_hand_dom"/>
</dbReference>
<dbReference type="SUPFAM" id="SSF47473">
    <property type="entry name" value="EF-hand"/>
    <property type="match status" value="1"/>
</dbReference>
<dbReference type="AlphaFoldDB" id="A0A1X9YYV9"/>
<dbReference type="RefSeq" id="WP_025603811.1">
    <property type="nucleotide sequence ID" value="NZ_CP021236.1"/>
</dbReference>
<keyword evidence="2" id="KW-0614">Plasmid</keyword>
<sequence>MKKELYGLPFWILISLFSLGLSACNQGGEGKELYKAYNKDKNDFLDDKEFYNAVAEEKYFERWNQDGDRSLSEDEWRAGVNNYLGGYKVSTVEKFGEWDLNGDSQVSEEEFREGLFEVVDKDQNRQISQSEFTSWTKEGGGQES</sequence>
<protein>
    <recommendedName>
        <fullName evidence="1">EF-hand domain-containing protein</fullName>
    </recommendedName>
</protein>
<reference evidence="3" key="1">
    <citation type="submission" date="2017-05" db="EMBL/GenBank/DDBJ databases">
        <authorList>
            <person name="Ray J."/>
            <person name="Price M."/>
            <person name="Deutschbauer A."/>
        </authorList>
    </citation>
    <scope>NUCLEOTIDE SEQUENCE [LARGE SCALE GENOMIC DNA]</scope>
    <source>
        <strain evidence="3">DSM 19842</strain>
        <plasmid evidence="3">unnamed</plasmid>
    </source>
</reference>
<feature type="domain" description="EF-hand" evidence="1">
    <location>
        <begin position="107"/>
        <end position="142"/>
    </location>
</feature>